<sequence length="189" mass="20129">MPVYYDSREFMTPDLIGSDISRILDKNIGATQKLVILCIGSDRSTGDCLGPLIGYKLAQLISPSDDVAVFGTLSHPVHAVNLLETINRIHRIYNDPFIIAIDASLGRRDHIGYITLGSGALRPGLGVKKKLPEVGDIHITGIVNLSGGVDTVILQTTRLATIMTLADAIASGLSKAIHSVTCQASCPLL</sequence>
<dbReference type="HOGENOM" id="CLU_104063_1_0_9"/>
<reference evidence="1 2" key="2">
    <citation type="submission" date="2008-11" db="EMBL/GenBank/DDBJ databases">
        <authorList>
            <person name="Fulton L."/>
            <person name="Clifton S."/>
            <person name="Fulton B."/>
            <person name="Xu J."/>
            <person name="Minx P."/>
            <person name="Pepin K.H."/>
            <person name="Johnson M."/>
            <person name="Bhonagiri V."/>
            <person name="Nash W.E."/>
            <person name="Mardis E.R."/>
            <person name="Wilson R.K."/>
        </authorList>
    </citation>
    <scope>NUCLEOTIDE SEQUENCE [LARGE SCALE GENOMIC DNA]</scope>
    <source>
        <strain evidence="1 2">ATCC 43243</strain>
    </source>
</reference>
<evidence type="ECO:0000313" key="2">
    <source>
        <dbReference type="Proteomes" id="UP000003136"/>
    </source>
</evidence>
<comment type="caution">
    <text evidence="1">The sequence shown here is derived from an EMBL/GenBank/DDBJ whole genome shotgun (WGS) entry which is preliminary data.</text>
</comment>
<dbReference type="InterPro" id="IPR009665">
    <property type="entry name" value="YyaC"/>
</dbReference>
<dbReference type="NCBIfam" id="TIGR02841">
    <property type="entry name" value="spore_YyaC"/>
    <property type="match status" value="1"/>
</dbReference>
<dbReference type="InterPro" id="IPR023430">
    <property type="entry name" value="Pept_HybD-like_dom_sf"/>
</dbReference>
<keyword evidence="2" id="KW-1185">Reference proteome</keyword>
<proteinExistence type="predicted"/>
<dbReference type="eggNOG" id="ENOG50313RY">
    <property type="taxonomic scope" value="Bacteria"/>
</dbReference>
<protein>
    <recommendedName>
        <fullName evidence="3">Sporulation protein YyaC</fullName>
    </recommendedName>
</protein>
<organism evidence="1 2">
    <name type="scientific">[Bacteroides] pectinophilus ATCC 43243</name>
    <dbReference type="NCBI Taxonomy" id="483218"/>
    <lineage>
        <taxon>Bacteria</taxon>
        <taxon>Bacillati</taxon>
        <taxon>Bacillota</taxon>
        <taxon>Clostridia</taxon>
        <taxon>Eubacteriales</taxon>
    </lineage>
</organism>
<dbReference type="STRING" id="483218.BACPEC_00420"/>
<evidence type="ECO:0008006" key="3">
    <source>
        <dbReference type="Google" id="ProtNLM"/>
    </source>
</evidence>
<dbReference type="Proteomes" id="UP000003136">
    <property type="component" value="Unassembled WGS sequence"/>
</dbReference>
<name>B7AP16_9FIRM</name>
<dbReference type="SUPFAM" id="SSF53163">
    <property type="entry name" value="HybD-like"/>
    <property type="match status" value="1"/>
</dbReference>
<accession>B7AP16</accession>
<reference evidence="1 2" key="1">
    <citation type="submission" date="2008-11" db="EMBL/GenBank/DDBJ databases">
        <title>Draft genome sequence of Bacteroides pectinophilus (ATCC 43243).</title>
        <authorList>
            <person name="Sudarsanam P."/>
            <person name="Ley R."/>
            <person name="Guruge J."/>
            <person name="Turnbaugh P.J."/>
            <person name="Mahowald M."/>
            <person name="Liep D."/>
            <person name="Gordon J."/>
        </authorList>
    </citation>
    <scope>NUCLEOTIDE SEQUENCE [LARGE SCALE GENOMIC DNA]</scope>
    <source>
        <strain evidence="1 2">ATCC 43243</strain>
    </source>
</reference>
<dbReference type="Pfam" id="PF06866">
    <property type="entry name" value="DUF1256"/>
    <property type="match status" value="1"/>
</dbReference>
<evidence type="ECO:0000313" key="1">
    <source>
        <dbReference type="EMBL" id="EEC58290.1"/>
    </source>
</evidence>
<dbReference type="AlphaFoldDB" id="B7AP16"/>
<dbReference type="EMBL" id="ABVQ01000034">
    <property type="protein sequence ID" value="EEC58290.1"/>
    <property type="molecule type" value="Genomic_DNA"/>
</dbReference>
<gene>
    <name evidence="1" type="ORF">BACPEC_00420</name>
</gene>